<feature type="compositionally biased region" description="Pro residues" evidence="1">
    <location>
        <begin position="148"/>
        <end position="187"/>
    </location>
</feature>
<name>A0AAN9CMH5_9TELE</name>
<keyword evidence="4" id="KW-1185">Reference proteome</keyword>
<evidence type="ECO:0000256" key="1">
    <source>
        <dbReference type="SAM" id="MobiDB-lite"/>
    </source>
</evidence>
<feature type="chain" id="PRO_5043036304" evidence="2">
    <location>
        <begin position="21"/>
        <end position="241"/>
    </location>
</feature>
<keyword evidence="2" id="KW-0732">Signal</keyword>
<evidence type="ECO:0000313" key="3">
    <source>
        <dbReference type="EMBL" id="KAK7142966.1"/>
    </source>
</evidence>
<dbReference type="EMBL" id="JAYKXH010000015">
    <property type="protein sequence ID" value="KAK7142966.1"/>
    <property type="molecule type" value="Genomic_DNA"/>
</dbReference>
<gene>
    <name evidence="3" type="ORF">R3I93_014193</name>
</gene>
<sequence>MACVCSAWLRWGALLSAVFCLCVQECVDKDQVVTEMSQDADLPSECVLSCTALTYRQIIDGQQKLTVRFKDSQPGESDDFCWFIHTRCSTWDEVFVVLSIKESVAAERIELQITWPPHLSPAPPHLSPAPPHLSPAPPHLSPALPHLSPAPPHLSPAPPHLSPAPPHLSPAPPHLSPAPPHLSPAPPHLSRVPPDACGLRFDVVPHLNLLKQRMLCVRPHGIMGHRLHCPPYLVIVKKKTE</sequence>
<feature type="region of interest" description="Disordered" evidence="1">
    <location>
        <begin position="122"/>
        <end position="189"/>
    </location>
</feature>
<dbReference type="AlphaFoldDB" id="A0AAN9CMH5"/>
<accession>A0AAN9CMH5</accession>
<feature type="signal peptide" evidence="2">
    <location>
        <begin position="1"/>
        <end position="20"/>
    </location>
</feature>
<organism evidence="3 4">
    <name type="scientific">Phoxinus phoxinus</name>
    <name type="common">Eurasian minnow</name>
    <dbReference type="NCBI Taxonomy" id="58324"/>
    <lineage>
        <taxon>Eukaryota</taxon>
        <taxon>Metazoa</taxon>
        <taxon>Chordata</taxon>
        <taxon>Craniata</taxon>
        <taxon>Vertebrata</taxon>
        <taxon>Euteleostomi</taxon>
        <taxon>Actinopterygii</taxon>
        <taxon>Neopterygii</taxon>
        <taxon>Teleostei</taxon>
        <taxon>Ostariophysi</taxon>
        <taxon>Cypriniformes</taxon>
        <taxon>Leuciscidae</taxon>
        <taxon>Phoxininae</taxon>
        <taxon>Phoxinus</taxon>
    </lineage>
</organism>
<dbReference type="Proteomes" id="UP001364617">
    <property type="component" value="Unassembled WGS sequence"/>
</dbReference>
<protein>
    <submittedName>
        <fullName evidence="3">Uncharacterized protein</fullName>
    </submittedName>
</protein>
<reference evidence="3 4" key="1">
    <citation type="submission" date="2024-02" db="EMBL/GenBank/DDBJ databases">
        <title>Chromosome-level genome assembly of the Eurasian Minnow (Phoxinus phoxinus).</title>
        <authorList>
            <person name="Oriowo T.O."/>
            <person name="Martin S."/>
            <person name="Stange M."/>
            <person name="Chrysostomakis Y."/>
            <person name="Brown T."/>
            <person name="Winkler S."/>
            <person name="Kukowka S."/>
            <person name="Myers E.W."/>
            <person name="Bohne A."/>
        </authorList>
    </citation>
    <scope>NUCLEOTIDE SEQUENCE [LARGE SCALE GENOMIC DNA]</scope>
    <source>
        <strain evidence="3">ZFMK-TIS-60720</strain>
        <tissue evidence="3">Whole Organism</tissue>
    </source>
</reference>
<comment type="caution">
    <text evidence="3">The sequence shown here is derived from an EMBL/GenBank/DDBJ whole genome shotgun (WGS) entry which is preliminary data.</text>
</comment>
<evidence type="ECO:0000256" key="2">
    <source>
        <dbReference type="SAM" id="SignalP"/>
    </source>
</evidence>
<feature type="compositionally biased region" description="Pro residues" evidence="1">
    <location>
        <begin position="122"/>
        <end position="140"/>
    </location>
</feature>
<evidence type="ECO:0000313" key="4">
    <source>
        <dbReference type="Proteomes" id="UP001364617"/>
    </source>
</evidence>
<proteinExistence type="predicted"/>